<gene>
    <name evidence="1" type="ORF">EV199_5373</name>
</gene>
<evidence type="ECO:0000313" key="2">
    <source>
        <dbReference type="Proteomes" id="UP000293874"/>
    </source>
</evidence>
<keyword evidence="2" id="KW-1185">Reference proteome</keyword>
<dbReference type="Proteomes" id="UP000293874">
    <property type="component" value="Unassembled WGS sequence"/>
</dbReference>
<name>A0A4Q7MK90_9BACT</name>
<reference evidence="1 2" key="1">
    <citation type="submission" date="2019-02" db="EMBL/GenBank/DDBJ databases">
        <title>Genomic Encyclopedia of Type Strains, Phase IV (KMG-IV): sequencing the most valuable type-strain genomes for metagenomic binning, comparative biology and taxonomic classification.</title>
        <authorList>
            <person name="Goeker M."/>
        </authorList>
    </citation>
    <scope>NUCLEOTIDE SEQUENCE [LARGE SCALE GENOMIC DNA]</scope>
    <source>
        <strain evidence="1 2">DSM 18116</strain>
    </source>
</reference>
<organism evidence="1 2">
    <name type="scientific">Pseudobacter ginsenosidimutans</name>
    <dbReference type="NCBI Taxonomy" id="661488"/>
    <lineage>
        <taxon>Bacteria</taxon>
        <taxon>Pseudomonadati</taxon>
        <taxon>Bacteroidota</taxon>
        <taxon>Chitinophagia</taxon>
        <taxon>Chitinophagales</taxon>
        <taxon>Chitinophagaceae</taxon>
        <taxon>Pseudobacter</taxon>
    </lineage>
</organism>
<proteinExistence type="predicted"/>
<accession>A0A4Q7MK90</accession>
<protein>
    <submittedName>
        <fullName evidence="1">Uncharacterized protein</fullName>
    </submittedName>
</protein>
<evidence type="ECO:0000313" key="1">
    <source>
        <dbReference type="EMBL" id="RZS66989.1"/>
    </source>
</evidence>
<dbReference type="EMBL" id="SGXA01000004">
    <property type="protein sequence ID" value="RZS66989.1"/>
    <property type="molecule type" value="Genomic_DNA"/>
</dbReference>
<comment type="caution">
    <text evidence="1">The sequence shown here is derived from an EMBL/GenBank/DDBJ whole genome shotgun (WGS) entry which is preliminary data.</text>
</comment>
<sequence>MSGTNPPADPCDPVLILVYAARKNNRSEYDERRN</sequence>
<dbReference type="AlphaFoldDB" id="A0A4Q7MK90"/>